<feature type="compositionally biased region" description="Low complexity" evidence="1">
    <location>
        <begin position="501"/>
        <end position="529"/>
    </location>
</feature>
<feature type="compositionally biased region" description="Basic and acidic residues" evidence="1">
    <location>
        <begin position="203"/>
        <end position="213"/>
    </location>
</feature>
<dbReference type="OrthoDB" id="6430537at2759"/>
<evidence type="ECO:0000313" key="3">
    <source>
        <dbReference type="Proteomes" id="UP000886998"/>
    </source>
</evidence>
<feature type="compositionally biased region" description="Basic and acidic residues" evidence="1">
    <location>
        <begin position="184"/>
        <end position="194"/>
    </location>
</feature>
<accession>A0A8X6X9Q5</accession>
<feature type="compositionally biased region" description="Basic and acidic residues" evidence="1">
    <location>
        <begin position="278"/>
        <end position="288"/>
    </location>
</feature>
<feature type="compositionally biased region" description="Basic and acidic residues" evidence="1">
    <location>
        <begin position="320"/>
        <end position="330"/>
    </location>
</feature>
<feature type="region of interest" description="Disordered" evidence="1">
    <location>
        <begin position="412"/>
        <end position="529"/>
    </location>
</feature>
<sequence>MDLEGDAELESLRLAALATLKSRASKKEIEPSQVDNISKVSTVITSKAFDQSTYGKKDNTNKKVLGSTHNNQNSWRNSSQGRGRGRGKQFPKVNQRSNLIVITPVSLNEKKPCIKEPTPQLMLPQHKWCQSVNEDSSSPKSFRKTGPMRFNRHRSRSDSSDSDSDYENSDNDSYSNETILQDEPSEKFNRHTPEENTEEDSVEEPRRISDRRLSFQNINSSLTLDNSIQREPEDSISPSKNTYVNCAGVNRKTSRSMPRESESEPKNYTSYNQCAVSSDDKHSSRVRELSPVQSERSQNTSNVNGRSHSKKDYLSGNVSLEKDNRYSRKYSEKPLENNFYRDSTGSSVKNRIDNLSEGDLRFEIKKRMQKTKSENIYSSQSQYETFDHHSCEQTQNNFDQKHLQNSEISEIHNSAHKTSPRENRTHIRRNRSRSSSQNNRTCSTSPVKNRFDQNRQTHSRTDHYYKRDHSSNSSERSYKRNRNQSPDRKNATQNLSRARRCSGSSSSSTSSSSYSSSSSSNTRRQIRSVPSVVKPVSKVVDLISRGSVNVTEKHASSAELDSVIGSKRGRDADEKWKIASSAIKSSNYDPEKRNVDGNKRVPVHMRLGTLPCKRLIKVAKDVEAIFVNTSSDDETDVNMRCKKQNYRVVTEMCGNKLDEVSKRDLVAGTSFPLMIFCY</sequence>
<gene>
    <name evidence="2" type="primary">NCL1_29115</name>
    <name evidence="2" type="ORF">TNIN_91481</name>
</gene>
<proteinExistence type="predicted"/>
<feature type="compositionally biased region" description="Polar residues" evidence="1">
    <location>
        <begin position="214"/>
        <end position="227"/>
    </location>
</feature>
<evidence type="ECO:0000313" key="2">
    <source>
        <dbReference type="EMBL" id="GFY49423.1"/>
    </source>
</evidence>
<feature type="region of interest" description="Disordered" evidence="1">
    <location>
        <begin position="131"/>
        <end position="330"/>
    </location>
</feature>
<comment type="caution">
    <text evidence="2">The sequence shown here is derived from an EMBL/GenBank/DDBJ whole genome shotgun (WGS) entry which is preliminary data.</text>
</comment>
<dbReference type="Proteomes" id="UP000886998">
    <property type="component" value="Unassembled WGS sequence"/>
</dbReference>
<evidence type="ECO:0000256" key="1">
    <source>
        <dbReference type="SAM" id="MobiDB-lite"/>
    </source>
</evidence>
<name>A0A8X6X9Q5_9ARAC</name>
<protein>
    <submittedName>
        <fullName evidence="2">Uncharacterized protein</fullName>
    </submittedName>
</protein>
<feature type="compositionally biased region" description="Polar residues" evidence="1">
    <location>
        <begin position="67"/>
        <end position="80"/>
    </location>
</feature>
<feature type="compositionally biased region" description="Low complexity" evidence="1">
    <location>
        <begin position="433"/>
        <end position="445"/>
    </location>
</feature>
<organism evidence="2 3">
    <name type="scientific">Trichonephila inaurata madagascariensis</name>
    <dbReference type="NCBI Taxonomy" id="2747483"/>
    <lineage>
        <taxon>Eukaryota</taxon>
        <taxon>Metazoa</taxon>
        <taxon>Ecdysozoa</taxon>
        <taxon>Arthropoda</taxon>
        <taxon>Chelicerata</taxon>
        <taxon>Arachnida</taxon>
        <taxon>Araneae</taxon>
        <taxon>Araneomorphae</taxon>
        <taxon>Entelegynae</taxon>
        <taxon>Araneoidea</taxon>
        <taxon>Nephilidae</taxon>
        <taxon>Trichonephila</taxon>
        <taxon>Trichonephila inaurata</taxon>
    </lineage>
</organism>
<dbReference type="AlphaFoldDB" id="A0A8X6X9Q5"/>
<keyword evidence="3" id="KW-1185">Reference proteome</keyword>
<reference evidence="2" key="1">
    <citation type="submission" date="2020-08" db="EMBL/GenBank/DDBJ databases">
        <title>Multicomponent nature underlies the extraordinary mechanical properties of spider dragline silk.</title>
        <authorList>
            <person name="Kono N."/>
            <person name="Nakamura H."/>
            <person name="Mori M."/>
            <person name="Yoshida Y."/>
            <person name="Ohtoshi R."/>
            <person name="Malay A.D."/>
            <person name="Moran D.A.P."/>
            <person name="Tomita M."/>
            <person name="Numata K."/>
            <person name="Arakawa K."/>
        </authorList>
    </citation>
    <scope>NUCLEOTIDE SEQUENCE</scope>
</reference>
<feature type="compositionally biased region" description="Basic and acidic residues" evidence="1">
    <location>
        <begin position="449"/>
        <end position="470"/>
    </location>
</feature>
<feature type="compositionally biased region" description="Polar residues" evidence="1">
    <location>
        <begin position="131"/>
        <end position="140"/>
    </location>
</feature>
<feature type="region of interest" description="Disordered" evidence="1">
    <location>
        <begin position="49"/>
        <end position="95"/>
    </location>
</feature>
<dbReference type="EMBL" id="BMAV01007006">
    <property type="protein sequence ID" value="GFY49423.1"/>
    <property type="molecule type" value="Genomic_DNA"/>
</dbReference>
<feature type="compositionally biased region" description="Acidic residues" evidence="1">
    <location>
        <begin position="160"/>
        <end position="170"/>
    </location>
</feature>
<feature type="compositionally biased region" description="Polar residues" evidence="1">
    <location>
        <begin position="291"/>
        <end position="306"/>
    </location>
</feature>
<feature type="compositionally biased region" description="Polar residues" evidence="1">
    <location>
        <begin position="266"/>
        <end position="276"/>
    </location>
</feature>